<keyword evidence="1" id="KW-0472">Membrane</keyword>
<dbReference type="Pfam" id="PF13782">
    <property type="entry name" value="SpoVAB"/>
    <property type="match status" value="1"/>
</dbReference>
<accession>A0ABT2SMW8</accession>
<comment type="caution">
    <text evidence="2">The sequence shown here is derived from an EMBL/GenBank/DDBJ whole genome shotgun (WGS) entry which is preliminary data.</text>
</comment>
<dbReference type="RefSeq" id="WP_256300831.1">
    <property type="nucleotide sequence ID" value="NZ_JAOQKE010000014.1"/>
</dbReference>
<feature type="transmembrane region" description="Helical" evidence="1">
    <location>
        <begin position="6"/>
        <end position="39"/>
    </location>
</feature>
<name>A0ABT2SMW8_9FIRM</name>
<protein>
    <submittedName>
        <fullName evidence="2">Stage V sporulation protein AB</fullName>
    </submittedName>
</protein>
<keyword evidence="3" id="KW-1185">Reference proteome</keyword>
<feature type="transmembrane region" description="Helical" evidence="1">
    <location>
        <begin position="51"/>
        <end position="72"/>
    </location>
</feature>
<dbReference type="Proteomes" id="UP001652338">
    <property type="component" value="Unassembled WGS sequence"/>
</dbReference>
<keyword evidence="1" id="KW-1133">Transmembrane helix</keyword>
<feature type="transmembrane region" description="Helical" evidence="1">
    <location>
        <begin position="78"/>
        <end position="99"/>
    </location>
</feature>
<dbReference type="EMBL" id="JAOQKE010000014">
    <property type="protein sequence ID" value="MCU6725852.1"/>
    <property type="molecule type" value="Genomic_DNA"/>
</dbReference>
<evidence type="ECO:0000313" key="3">
    <source>
        <dbReference type="Proteomes" id="UP001652338"/>
    </source>
</evidence>
<evidence type="ECO:0000313" key="2">
    <source>
        <dbReference type="EMBL" id="MCU6725852.1"/>
    </source>
</evidence>
<keyword evidence="1" id="KW-0812">Transmembrane</keyword>
<proteinExistence type="predicted"/>
<dbReference type="InterPro" id="IPR020144">
    <property type="entry name" value="SpoVAB"/>
</dbReference>
<sequence>MKRLVIQYVVMAAGAFSCGFLVAGGVIALIVGLGIITRLTGITHTAKENRWYESMIFLGAVFGSCLTVYLLPVPLGRAGLLVLGLSAGIYTGGWIMALAEMVHMFPVFSRRIGITTGIGAIIWSLALGKMTGSLLQFYENW</sequence>
<dbReference type="PROSITE" id="PS51257">
    <property type="entry name" value="PROKAR_LIPOPROTEIN"/>
    <property type="match status" value="1"/>
</dbReference>
<feature type="transmembrane region" description="Helical" evidence="1">
    <location>
        <begin position="111"/>
        <end position="138"/>
    </location>
</feature>
<evidence type="ECO:0000256" key="1">
    <source>
        <dbReference type="SAM" id="Phobius"/>
    </source>
</evidence>
<reference evidence="2 3" key="1">
    <citation type="journal article" date="2021" name="ISME Commun">
        <title>Automated analysis of genomic sequences facilitates high-throughput and comprehensive description of bacteria.</title>
        <authorList>
            <person name="Hitch T.C.A."/>
        </authorList>
    </citation>
    <scope>NUCLEOTIDE SEQUENCE [LARGE SCALE GENOMIC DNA]</scope>
    <source>
        <strain evidence="2 3">Sanger_29</strain>
    </source>
</reference>
<organism evidence="2 3">
    <name type="scientific">Muricoprocola aceti</name>
    <dbReference type="NCBI Taxonomy" id="2981772"/>
    <lineage>
        <taxon>Bacteria</taxon>
        <taxon>Bacillati</taxon>
        <taxon>Bacillota</taxon>
        <taxon>Clostridia</taxon>
        <taxon>Lachnospirales</taxon>
        <taxon>Lachnospiraceae</taxon>
        <taxon>Muricoprocola</taxon>
    </lineage>
</organism>
<gene>
    <name evidence="2" type="ORF">OCV47_10905</name>
</gene>